<evidence type="ECO:0000313" key="6">
    <source>
        <dbReference type="Proteomes" id="UP000253426"/>
    </source>
</evidence>
<keyword evidence="2 5" id="KW-0238">DNA-binding</keyword>
<keyword evidence="3" id="KW-0804">Transcription</keyword>
<dbReference type="InterPro" id="IPR018062">
    <property type="entry name" value="HTH_AraC-typ_CS"/>
</dbReference>
<comment type="caution">
    <text evidence="5">The sequence shown here is derived from an EMBL/GenBank/DDBJ whole genome shotgun (WGS) entry which is preliminary data.</text>
</comment>
<evidence type="ECO:0000313" key="5">
    <source>
        <dbReference type="EMBL" id="RBP44556.1"/>
    </source>
</evidence>
<keyword evidence="1" id="KW-0805">Transcription regulation</keyword>
<evidence type="ECO:0000259" key="4">
    <source>
        <dbReference type="PROSITE" id="PS01124"/>
    </source>
</evidence>
<dbReference type="InterPro" id="IPR020449">
    <property type="entry name" value="Tscrpt_reg_AraC-type_HTH"/>
</dbReference>
<dbReference type="Proteomes" id="UP000253426">
    <property type="component" value="Unassembled WGS sequence"/>
</dbReference>
<feature type="domain" description="HTH araC/xylS-type" evidence="4">
    <location>
        <begin position="187"/>
        <end position="285"/>
    </location>
</feature>
<dbReference type="SMART" id="SM00342">
    <property type="entry name" value="HTH_ARAC"/>
    <property type="match status" value="1"/>
</dbReference>
<dbReference type="PANTHER" id="PTHR46796">
    <property type="entry name" value="HTH-TYPE TRANSCRIPTIONAL ACTIVATOR RHAS-RELATED"/>
    <property type="match status" value="1"/>
</dbReference>
<dbReference type="InterPro" id="IPR050204">
    <property type="entry name" value="AraC_XylS_family_regulators"/>
</dbReference>
<name>A0A366HP42_9BACT</name>
<protein>
    <submittedName>
        <fullName evidence="5">AraC-like DNA-binding protein</fullName>
    </submittedName>
</protein>
<reference evidence="5 6" key="1">
    <citation type="submission" date="2018-06" db="EMBL/GenBank/DDBJ databases">
        <title>Genomic Encyclopedia of Type Strains, Phase IV (KMG-IV): sequencing the most valuable type-strain genomes for metagenomic binning, comparative biology and taxonomic classification.</title>
        <authorList>
            <person name="Goeker M."/>
        </authorList>
    </citation>
    <scope>NUCLEOTIDE SEQUENCE [LARGE SCALE GENOMIC DNA]</scope>
    <source>
        <strain evidence="5 6">DSM 25532</strain>
    </source>
</reference>
<dbReference type="GO" id="GO:0003700">
    <property type="term" value="F:DNA-binding transcription factor activity"/>
    <property type="evidence" value="ECO:0007669"/>
    <property type="project" value="InterPro"/>
</dbReference>
<dbReference type="Gene3D" id="1.10.10.60">
    <property type="entry name" value="Homeodomain-like"/>
    <property type="match status" value="2"/>
</dbReference>
<dbReference type="InterPro" id="IPR018060">
    <property type="entry name" value="HTH_AraC"/>
</dbReference>
<evidence type="ECO:0000256" key="2">
    <source>
        <dbReference type="ARBA" id="ARBA00023125"/>
    </source>
</evidence>
<dbReference type="SUPFAM" id="SSF51182">
    <property type="entry name" value="RmlC-like cupins"/>
    <property type="match status" value="1"/>
</dbReference>
<dbReference type="PANTHER" id="PTHR46796:SF13">
    <property type="entry name" value="HTH-TYPE TRANSCRIPTIONAL ACTIVATOR RHAS"/>
    <property type="match status" value="1"/>
</dbReference>
<evidence type="ECO:0000256" key="1">
    <source>
        <dbReference type="ARBA" id="ARBA00023015"/>
    </source>
</evidence>
<dbReference type="Pfam" id="PF22200">
    <property type="entry name" value="ExsA_N"/>
    <property type="match status" value="1"/>
</dbReference>
<sequence>MLNLYDAVRDNPSYSKLVIGDFLFAEYTCGTDLKMLPNWTEKDYFVHVVTGKKTWHTPDGVWTVHPGETVFFKKGATVAEQHFEVDVCMLMVFIPDTLMRSTVREVVESLNLGTKNCAPTKVALRVESDVALAALFQSMRTYLVAMEKPPEPLVRLKLKELVMSVLTSGTNAELAAYFCRVAASDAPGISEIMEANFRYNLSMEEYAKLCHRSLSSFKRDFHEEFQESPGKWLLQRRLDHAANLLRHSRMNITEVALESGFEHVSHFSRVFKERFGVPPLSYRQEKDVEVKE</sequence>
<accession>A0A366HP42</accession>
<organism evidence="5 6">
    <name type="scientific">Roseimicrobium gellanilyticum</name>
    <dbReference type="NCBI Taxonomy" id="748857"/>
    <lineage>
        <taxon>Bacteria</taxon>
        <taxon>Pseudomonadati</taxon>
        <taxon>Verrucomicrobiota</taxon>
        <taxon>Verrucomicrobiia</taxon>
        <taxon>Verrucomicrobiales</taxon>
        <taxon>Verrucomicrobiaceae</taxon>
        <taxon>Roseimicrobium</taxon>
    </lineage>
</organism>
<dbReference type="SUPFAM" id="SSF46689">
    <property type="entry name" value="Homeodomain-like"/>
    <property type="match status" value="1"/>
</dbReference>
<dbReference type="GO" id="GO:0043565">
    <property type="term" value="F:sequence-specific DNA binding"/>
    <property type="evidence" value="ECO:0007669"/>
    <property type="project" value="InterPro"/>
</dbReference>
<dbReference type="Pfam" id="PF12833">
    <property type="entry name" value="HTH_18"/>
    <property type="match status" value="1"/>
</dbReference>
<dbReference type="EMBL" id="QNRR01000004">
    <property type="protein sequence ID" value="RBP44556.1"/>
    <property type="molecule type" value="Genomic_DNA"/>
</dbReference>
<dbReference type="InterPro" id="IPR054015">
    <property type="entry name" value="ExsA-like_N"/>
</dbReference>
<gene>
    <name evidence="5" type="ORF">DES53_104377</name>
</gene>
<dbReference type="InterPro" id="IPR009057">
    <property type="entry name" value="Homeodomain-like_sf"/>
</dbReference>
<proteinExistence type="predicted"/>
<dbReference type="PROSITE" id="PS00041">
    <property type="entry name" value="HTH_ARAC_FAMILY_1"/>
    <property type="match status" value="1"/>
</dbReference>
<dbReference type="PRINTS" id="PR00032">
    <property type="entry name" value="HTHARAC"/>
</dbReference>
<evidence type="ECO:0000256" key="3">
    <source>
        <dbReference type="ARBA" id="ARBA00023163"/>
    </source>
</evidence>
<dbReference type="InterPro" id="IPR011051">
    <property type="entry name" value="RmlC_Cupin_sf"/>
</dbReference>
<dbReference type="PROSITE" id="PS01124">
    <property type="entry name" value="HTH_ARAC_FAMILY_2"/>
    <property type="match status" value="1"/>
</dbReference>
<keyword evidence="6" id="KW-1185">Reference proteome</keyword>
<dbReference type="AlphaFoldDB" id="A0A366HP42"/>